<dbReference type="Pfam" id="PF00571">
    <property type="entry name" value="CBS"/>
    <property type="match status" value="2"/>
</dbReference>
<feature type="domain" description="CBS" evidence="12">
    <location>
        <begin position="290"/>
        <end position="347"/>
    </location>
</feature>
<dbReference type="SUPFAM" id="SSF54631">
    <property type="entry name" value="CBS-domain pair"/>
    <property type="match status" value="1"/>
</dbReference>
<evidence type="ECO:0000256" key="1">
    <source>
        <dbReference type="ARBA" id="ARBA00004651"/>
    </source>
</evidence>
<keyword evidence="4 10" id="KW-0812">Transmembrane</keyword>
<comment type="subcellular location">
    <subcellularLocation>
        <location evidence="1">Cell membrane</location>
        <topology evidence="1">Multi-pass membrane protein</topology>
    </subcellularLocation>
</comment>
<dbReference type="InterPro" id="IPR002550">
    <property type="entry name" value="CNNM"/>
</dbReference>
<evidence type="ECO:0000256" key="8">
    <source>
        <dbReference type="ARBA" id="ARBA00023136"/>
    </source>
</evidence>
<dbReference type="SMART" id="SM00116">
    <property type="entry name" value="CBS"/>
    <property type="match status" value="2"/>
</dbReference>
<feature type="domain" description="CBS" evidence="12">
    <location>
        <begin position="225"/>
        <end position="285"/>
    </location>
</feature>
<organism evidence="14 15">
    <name type="scientific">Acidiferrimicrobium australe</name>
    <dbReference type="NCBI Taxonomy" id="2664430"/>
    <lineage>
        <taxon>Bacteria</taxon>
        <taxon>Bacillati</taxon>
        <taxon>Actinomycetota</taxon>
        <taxon>Acidimicrobiia</taxon>
        <taxon>Acidimicrobiales</taxon>
        <taxon>Acidimicrobiaceae</taxon>
        <taxon>Acidiferrimicrobium</taxon>
    </lineage>
</organism>
<keyword evidence="15" id="KW-1185">Reference proteome</keyword>
<gene>
    <name evidence="14" type="ORF">GHK86_05015</name>
</gene>
<keyword evidence="5" id="KW-0677">Repeat</keyword>
<reference evidence="14 15" key="1">
    <citation type="submission" date="2019-11" db="EMBL/GenBank/DDBJ databases">
        <title>Acidiferrimicrobium australis gen. nov., sp. nov., an acidophilic and obligately heterotrophic, member of the Actinobacteria that catalyses dissimilatory oxido- reduction of iron isolated from metal-rich acidic water in Chile.</title>
        <authorList>
            <person name="Gonzalez D."/>
            <person name="Huber K."/>
            <person name="Hedrich S."/>
            <person name="Rojas-Villalobos C."/>
            <person name="Quatrini R."/>
            <person name="Dinamarca M.A."/>
            <person name="Schwarz A."/>
            <person name="Canales C."/>
            <person name="Nancucheo I."/>
        </authorList>
    </citation>
    <scope>NUCLEOTIDE SEQUENCE [LARGE SCALE GENOMIC DNA]</scope>
    <source>
        <strain evidence="14 15">USS-CCA1</strain>
    </source>
</reference>
<name>A0ABW9QQJ4_9ACTN</name>
<feature type="transmembrane region" description="Helical" evidence="11">
    <location>
        <begin position="79"/>
        <end position="102"/>
    </location>
</feature>
<evidence type="ECO:0000256" key="4">
    <source>
        <dbReference type="ARBA" id="ARBA00022692"/>
    </source>
</evidence>
<dbReference type="EMBL" id="WJHE01000209">
    <property type="protein sequence ID" value="MST32087.1"/>
    <property type="molecule type" value="Genomic_DNA"/>
</dbReference>
<protein>
    <submittedName>
        <fullName evidence="14">DUF21 domain-containing protein</fullName>
    </submittedName>
</protein>
<dbReference type="PANTHER" id="PTHR22777:SF32">
    <property type="entry name" value="UPF0053 INNER MEMBRANE PROTEIN YFJD"/>
    <property type="match status" value="1"/>
</dbReference>
<evidence type="ECO:0000256" key="3">
    <source>
        <dbReference type="ARBA" id="ARBA00022475"/>
    </source>
</evidence>
<dbReference type="Proteomes" id="UP000437736">
    <property type="component" value="Unassembled WGS sequence"/>
</dbReference>
<dbReference type="Pfam" id="PF01595">
    <property type="entry name" value="CNNM"/>
    <property type="match status" value="1"/>
</dbReference>
<comment type="caution">
    <text evidence="14">The sequence shown here is derived from an EMBL/GenBank/DDBJ whole genome shotgun (WGS) entry which is preliminary data.</text>
</comment>
<evidence type="ECO:0000256" key="11">
    <source>
        <dbReference type="SAM" id="Phobius"/>
    </source>
</evidence>
<feature type="transmembrane region" description="Helical" evidence="11">
    <location>
        <begin position="141"/>
        <end position="160"/>
    </location>
</feature>
<accession>A0ABW9QQJ4</accession>
<sequence length="444" mass="48279">MSDPYAITLPLADPPSPHFTGTDVGLIAAVVLLIVLTGFLALSETALTRMSRVKAMSLVEERRRGARTLLRLVERTERVLPVVLFALEVATLVAATLVGVVASDLFGAVGVLIATIFEILVIFVVAELAPKTWAVQHSERAALLAAPVIRFLYAIPPLRWVTRGLIRVANALLPGKGMSDGPYTSDEMIRAIADTAAEEEVIETEERTLIHSIIDFGDTVVRDVMIPRPDMVAVESRAKVADVVDIAINAGYSRIPAWGQGIDDIVGIVFVKDLLRAVRSDEGDEPVSAVLREAHFTPESKRVSELMREMQREKFHIAIVVDEFGGTAGVVTLEDLIEELVGEISDEYDVEATGVERLEDGTVVVNARMPIDEVNDLLPEPGLPEGDWDTVGGLVYSEAGHVPIEGEEVEVEGHRLRAEAVSGRRIGRVRIEPAPPREHEPVGE</sequence>
<feature type="transmembrane region" description="Helical" evidence="11">
    <location>
        <begin position="24"/>
        <end position="42"/>
    </location>
</feature>
<dbReference type="PROSITE" id="PS51846">
    <property type="entry name" value="CNNM"/>
    <property type="match status" value="1"/>
</dbReference>
<keyword evidence="8 10" id="KW-0472">Membrane</keyword>
<dbReference type="PROSITE" id="PS51371">
    <property type="entry name" value="CBS"/>
    <property type="match status" value="2"/>
</dbReference>
<comment type="similarity">
    <text evidence="2">Belongs to the UPF0053 family.</text>
</comment>
<evidence type="ECO:0000313" key="14">
    <source>
        <dbReference type="EMBL" id="MST32087.1"/>
    </source>
</evidence>
<evidence type="ECO:0000256" key="5">
    <source>
        <dbReference type="ARBA" id="ARBA00022737"/>
    </source>
</evidence>
<keyword evidence="3" id="KW-1003">Cell membrane</keyword>
<dbReference type="PANTHER" id="PTHR22777">
    <property type="entry name" value="HEMOLYSIN-RELATED"/>
    <property type="match status" value="1"/>
</dbReference>
<proteinExistence type="inferred from homology"/>
<evidence type="ECO:0000313" key="15">
    <source>
        <dbReference type="Proteomes" id="UP000437736"/>
    </source>
</evidence>
<dbReference type="Gene3D" id="3.30.465.10">
    <property type="match status" value="1"/>
</dbReference>
<evidence type="ECO:0000256" key="6">
    <source>
        <dbReference type="ARBA" id="ARBA00022989"/>
    </source>
</evidence>
<dbReference type="SUPFAM" id="SSF56176">
    <property type="entry name" value="FAD-binding/transporter-associated domain-like"/>
    <property type="match status" value="1"/>
</dbReference>
<dbReference type="InterPro" id="IPR044751">
    <property type="entry name" value="Ion_transp-like_CBS"/>
</dbReference>
<dbReference type="InterPro" id="IPR000644">
    <property type="entry name" value="CBS_dom"/>
</dbReference>
<evidence type="ECO:0000256" key="2">
    <source>
        <dbReference type="ARBA" id="ARBA00006337"/>
    </source>
</evidence>
<dbReference type="InterPro" id="IPR046342">
    <property type="entry name" value="CBS_dom_sf"/>
</dbReference>
<evidence type="ECO:0000259" key="12">
    <source>
        <dbReference type="PROSITE" id="PS51371"/>
    </source>
</evidence>
<feature type="transmembrane region" description="Helical" evidence="11">
    <location>
        <begin position="108"/>
        <end position="129"/>
    </location>
</feature>
<feature type="domain" description="CNNM transmembrane" evidence="13">
    <location>
        <begin position="19"/>
        <end position="206"/>
    </location>
</feature>
<evidence type="ECO:0000256" key="10">
    <source>
        <dbReference type="PROSITE-ProRule" id="PRU01193"/>
    </source>
</evidence>
<dbReference type="InterPro" id="IPR036318">
    <property type="entry name" value="FAD-bd_PCMH-like_sf"/>
</dbReference>
<dbReference type="Pfam" id="PF03471">
    <property type="entry name" value="CorC_HlyC"/>
    <property type="match status" value="1"/>
</dbReference>
<keyword evidence="7 9" id="KW-0129">CBS domain</keyword>
<dbReference type="CDD" id="cd04590">
    <property type="entry name" value="CBS_pair_CorC_HlyC_assoc"/>
    <property type="match status" value="1"/>
</dbReference>
<evidence type="ECO:0000256" key="7">
    <source>
        <dbReference type="ARBA" id="ARBA00023122"/>
    </source>
</evidence>
<dbReference type="Gene3D" id="3.10.580.10">
    <property type="entry name" value="CBS-domain"/>
    <property type="match status" value="1"/>
</dbReference>
<dbReference type="InterPro" id="IPR005170">
    <property type="entry name" value="Transptr-assoc_dom"/>
</dbReference>
<keyword evidence="6 10" id="KW-1133">Transmembrane helix</keyword>
<dbReference type="SMART" id="SM01091">
    <property type="entry name" value="CorC_HlyC"/>
    <property type="match status" value="1"/>
</dbReference>
<evidence type="ECO:0000259" key="13">
    <source>
        <dbReference type="PROSITE" id="PS51846"/>
    </source>
</evidence>
<dbReference type="InterPro" id="IPR016169">
    <property type="entry name" value="FAD-bd_PCMH_sub2"/>
</dbReference>
<evidence type="ECO:0000256" key="9">
    <source>
        <dbReference type="PROSITE-ProRule" id="PRU00703"/>
    </source>
</evidence>